<dbReference type="InterPro" id="IPR007621">
    <property type="entry name" value="TPM_dom"/>
</dbReference>
<reference evidence="2 3" key="1">
    <citation type="submission" date="2020-09" db="EMBL/GenBank/DDBJ databases">
        <title>Echinicola sp. CAU 1574 isolated from sand of Sido Beach.</title>
        <authorList>
            <person name="Kim W."/>
        </authorList>
    </citation>
    <scope>NUCLEOTIDE SEQUENCE [LARGE SCALE GENOMIC DNA]</scope>
    <source>
        <strain evidence="2 3">CAU 1574</strain>
    </source>
</reference>
<dbReference type="RefSeq" id="WP_192009672.1">
    <property type="nucleotide sequence ID" value="NZ_JACYTQ010000002.1"/>
</dbReference>
<protein>
    <submittedName>
        <fullName evidence="2">TPM domain-containing protein</fullName>
    </submittedName>
</protein>
<dbReference type="EMBL" id="JACYTQ010000002">
    <property type="protein sequence ID" value="MBD8488823.1"/>
    <property type="molecule type" value="Genomic_DNA"/>
</dbReference>
<name>A0ABR9ALW3_9BACT</name>
<dbReference type="Proteomes" id="UP000647133">
    <property type="component" value="Unassembled WGS sequence"/>
</dbReference>
<dbReference type="PANTHER" id="PTHR30373:SF8">
    <property type="entry name" value="BLL7265 PROTEIN"/>
    <property type="match status" value="1"/>
</dbReference>
<accession>A0ABR9ALW3</accession>
<gene>
    <name evidence="2" type="ORF">IFO69_08715</name>
</gene>
<dbReference type="Pfam" id="PF04536">
    <property type="entry name" value="TPM_phosphatase"/>
    <property type="match status" value="1"/>
</dbReference>
<dbReference type="Gene3D" id="3.10.310.50">
    <property type="match status" value="1"/>
</dbReference>
<keyword evidence="3" id="KW-1185">Reference proteome</keyword>
<proteinExistence type="predicted"/>
<organism evidence="2 3">
    <name type="scientific">Echinicola arenosa</name>
    <dbReference type="NCBI Taxonomy" id="2774144"/>
    <lineage>
        <taxon>Bacteria</taxon>
        <taxon>Pseudomonadati</taxon>
        <taxon>Bacteroidota</taxon>
        <taxon>Cytophagia</taxon>
        <taxon>Cytophagales</taxon>
        <taxon>Cyclobacteriaceae</taxon>
        <taxon>Echinicola</taxon>
    </lineage>
</organism>
<evidence type="ECO:0000313" key="2">
    <source>
        <dbReference type="EMBL" id="MBD8488823.1"/>
    </source>
</evidence>
<dbReference type="PANTHER" id="PTHR30373">
    <property type="entry name" value="UPF0603 PROTEIN YGCG"/>
    <property type="match status" value="1"/>
</dbReference>
<evidence type="ECO:0000313" key="3">
    <source>
        <dbReference type="Proteomes" id="UP000647133"/>
    </source>
</evidence>
<feature type="domain" description="TPM" evidence="1">
    <location>
        <begin position="3"/>
        <end position="118"/>
    </location>
</feature>
<comment type="caution">
    <text evidence="2">The sequence shown here is derived from an EMBL/GenBank/DDBJ whole genome shotgun (WGS) entry which is preliminary data.</text>
</comment>
<evidence type="ECO:0000259" key="1">
    <source>
        <dbReference type="Pfam" id="PF04536"/>
    </source>
</evidence>
<sequence length="144" mass="16155">MAEKLFTKAEKDQIVAAIKAAELETSGEIQVHLENHCKGEVLDRAADVFAMLKMHKTKLRNGVLFYLAVEDHKFAILGDGGINNVVPDNFWESIKEAMIKHFKKEQFAEGLITGIRMSGEALKEHFPYDGDTDENELSDEISFG</sequence>